<evidence type="ECO:0000313" key="1">
    <source>
        <dbReference type="EMBL" id="MEP1059766.1"/>
    </source>
</evidence>
<organism evidence="1 2">
    <name type="scientific">Stenomitos frigidus AS-A4</name>
    <dbReference type="NCBI Taxonomy" id="2933935"/>
    <lineage>
        <taxon>Bacteria</taxon>
        <taxon>Bacillati</taxon>
        <taxon>Cyanobacteriota</taxon>
        <taxon>Cyanophyceae</taxon>
        <taxon>Leptolyngbyales</taxon>
        <taxon>Leptolyngbyaceae</taxon>
        <taxon>Stenomitos</taxon>
    </lineage>
</organism>
<keyword evidence="2" id="KW-1185">Reference proteome</keyword>
<comment type="caution">
    <text evidence="1">The sequence shown here is derived from an EMBL/GenBank/DDBJ whole genome shotgun (WGS) entry which is preliminary data.</text>
</comment>
<gene>
    <name evidence="1" type="ORF">NDI38_15090</name>
</gene>
<sequence>MWELCIRYPNGQERALRSYHDREVALKRIDAIYSDGYPMHVAYIVRPAQELLSVVS</sequence>
<keyword evidence="1" id="KW-0808">Transferase</keyword>
<dbReference type="GO" id="GO:0016740">
    <property type="term" value="F:transferase activity"/>
    <property type="evidence" value="ECO:0007669"/>
    <property type="project" value="UniProtKB-KW"/>
</dbReference>
<dbReference type="Proteomes" id="UP001476950">
    <property type="component" value="Unassembled WGS sequence"/>
</dbReference>
<evidence type="ECO:0000313" key="2">
    <source>
        <dbReference type="Proteomes" id="UP001476950"/>
    </source>
</evidence>
<reference evidence="1 2" key="1">
    <citation type="submission" date="2022-04" db="EMBL/GenBank/DDBJ databases">
        <title>Positive selection, recombination, and allopatry shape intraspecific diversity of widespread and dominant cyanobacteria.</title>
        <authorList>
            <person name="Wei J."/>
            <person name="Shu W."/>
            <person name="Hu C."/>
        </authorList>
    </citation>
    <scope>NUCLEOTIDE SEQUENCE [LARGE SCALE GENOMIC DNA]</scope>
    <source>
        <strain evidence="1 2">AS-A4</strain>
    </source>
</reference>
<dbReference type="RefSeq" id="WP_190452279.1">
    <property type="nucleotide sequence ID" value="NZ_JAMPLM010000012.1"/>
</dbReference>
<proteinExistence type="predicted"/>
<accession>A0ABV0KKJ2</accession>
<dbReference type="EMBL" id="JAMPLM010000012">
    <property type="protein sequence ID" value="MEP1059766.1"/>
    <property type="molecule type" value="Genomic_DNA"/>
</dbReference>
<name>A0ABV0KKJ2_9CYAN</name>
<protein>
    <submittedName>
        <fullName evidence="1">Family 2 glycosyl transferase</fullName>
    </submittedName>
</protein>